<sequence>MIESTEFVKNIQKWVAIDTQLHELNEKMKKFREMRKEVACIIHKHVEENQMQKTVININDGDLRFVDKKEYQSLTLGYIEQCLNTCLQNDLRQVANIMQEIRQKRGIKIVKDISRNYKEKADKL</sequence>
<dbReference type="EMBL" id="MN740048">
    <property type="protein sequence ID" value="QHT85852.1"/>
    <property type="molecule type" value="Genomic_DNA"/>
</dbReference>
<dbReference type="AlphaFoldDB" id="A0A6C0HZB2"/>
<dbReference type="InterPro" id="IPR043918">
    <property type="entry name" value="DUF5760"/>
</dbReference>
<name>A0A6C0HZB2_9ZZZZ</name>
<dbReference type="Pfam" id="PF19064">
    <property type="entry name" value="DUF5760"/>
    <property type="match status" value="1"/>
</dbReference>
<organism evidence="1">
    <name type="scientific">viral metagenome</name>
    <dbReference type="NCBI Taxonomy" id="1070528"/>
    <lineage>
        <taxon>unclassified sequences</taxon>
        <taxon>metagenomes</taxon>
        <taxon>organismal metagenomes</taxon>
    </lineage>
</organism>
<protein>
    <submittedName>
        <fullName evidence="1">Uncharacterized protein</fullName>
    </submittedName>
</protein>
<evidence type="ECO:0000313" key="1">
    <source>
        <dbReference type="EMBL" id="QHT85852.1"/>
    </source>
</evidence>
<proteinExistence type="predicted"/>
<accession>A0A6C0HZB2</accession>
<reference evidence="1" key="1">
    <citation type="journal article" date="2020" name="Nature">
        <title>Giant virus diversity and host interactions through global metagenomics.</title>
        <authorList>
            <person name="Schulz F."/>
            <person name="Roux S."/>
            <person name="Paez-Espino D."/>
            <person name="Jungbluth S."/>
            <person name="Walsh D.A."/>
            <person name="Denef V.J."/>
            <person name="McMahon K.D."/>
            <person name="Konstantinidis K.T."/>
            <person name="Eloe-Fadrosh E.A."/>
            <person name="Kyrpides N.C."/>
            <person name="Woyke T."/>
        </authorList>
    </citation>
    <scope>NUCLEOTIDE SEQUENCE</scope>
    <source>
        <strain evidence="1">GVMAG-M-3300023184-182</strain>
    </source>
</reference>